<accession>A0A8S9FCA0</accession>
<reference evidence="1" key="1">
    <citation type="submission" date="2019-12" db="EMBL/GenBank/DDBJ databases">
        <title>Genome sequencing and annotation of Brassica cretica.</title>
        <authorList>
            <person name="Studholme D.J."/>
            <person name="Sarris P.F."/>
        </authorList>
    </citation>
    <scope>NUCLEOTIDE SEQUENCE</scope>
    <source>
        <strain evidence="1">PFS-102/07</strain>
        <tissue evidence="1">Leaf</tissue>
    </source>
</reference>
<gene>
    <name evidence="1" type="ORF">F2Q70_00030901</name>
</gene>
<comment type="caution">
    <text evidence="1">The sequence shown here is derived from an EMBL/GenBank/DDBJ whole genome shotgun (WGS) entry which is preliminary data.</text>
</comment>
<dbReference type="EMBL" id="QGKY02002305">
    <property type="protein sequence ID" value="KAF2531050.1"/>
    <property type="molecule type" value="Genomic_DNA"/>
</dbReference>
<organism evidence="1">
    <name type="scientific">Brassica cretica</name>
    <name type="common">Mustard</name>
    <dbReference type="NCBI Taxonomy" id="69181"/>
    <lineage>
        <taxon>Eukaryota</taxon>
        <taxon>Viridiplantae</taxon>
        <taxon>Streptophyta</taxon>
        <taxon>Embryophyta</taxon>
        <taxon>Tracheophyta</taxon>
        <taxon>Spermatophyta</taxon>
        <taxon>Magnoliopsida</taxon>
        <taxon>eudicotyledons</taxon>
        <taxon>Gunneridae</taxon>
        <taxon>Pentapetalae</taxon>
        <taxon>rosids</taxon>
        <taxon>malvids</taxon>
        <taxon>Brassicales</taxon>
        <taxon>Brassicaceae</taxon>
        <taxon>Brassiceae</taxon>
        <taxon>Brassica</taxon>
    </lineage>
</organism>
<evidence type="ECO:0000313" key="1">
    <source>
        <dbReference type="EMBL" id="KAF2531050.1"/>
    </source>
</evidence>
<sequence>MSAISSRDKCSMSIDVVWSMSIDVEGLISIDGRLALSIEWLKRVLSDLFHRVFAC</sequence>
<name>A0A8S9FCA0_BRACR</name>
<proteinExistence type="predicted"/>
<protein>
    <submittedName>
        <fullName evidence="1">Uncharacterized protein</fullName>
    </submittedName>
</protein>
<dbReference type="AlphaFoldDB" id="A0A8S9FCA0"/>